<dbReference type="InterPro" id="IPR029063">
    <property type="entry name" value="SAM-dependent_MTases_sf"/>
</dbReference>
<organism evidence="1 2">
    <name type="scientific">Eiseniibacteriota bacterium</name>
    <dbReference type="NCBI Taxonomy" id="2212470"/>
    <lineage>
        <taxon>Bacteria</taxon>
        <taxon>Candidatus Eiseniibacteriota</taxon>
    </lineage>
</organism>
<dbReference type="Gene3D" id="3.40.50.150">
    <property type="entry name" value="Vaccinia Virus protein VP39"/>
    <property type="match status" value="1"/>
</dbReference>
<dbReference type="Proteomes" id="UP000317691">
    <property type="component" value="Unassembled WGS sequence"/>
</dbReference>
<protein>
    <submittedName>
        <fullName evidence="1">Uncharacterized protein</fullName>
    </submittedName>
</protein>
<evidence type="ECO:0000313" key="2">
    <source>
        <dbReference type="Proteomes" id="UP000317691"/>
    </source>
</evidence>
<accession>A0A538TGG0</accession>
<comment type="caution">
    <text evidence="1">The sequence shown here is derived from an EMBL/GenBank/DDBJ whole genome shotgun (WGS) entry which is preliminary data.</text>
</comment>
<name>A0A538TGG0_UNCEI</name>
<dbReference type="AlphaFoldDB" id="A0A538TGG0"/>
<sequence length="42" mass="4473">MGSGAGFLGIPLATAWPSATVDAPRTRTVALLERRERETGFL</sequence>
<dbReference type="EMBL" id="VBOZ01000036">
    <property type="protein sequence ID" value="TMQ62725.1"/>
    <property type="molecule type" value="Genomic_DNA"/>
</dbReference>
<gene>
    <name evidence="1" type="ORF">E6K79_11755</name>
</gene>
<proteinExistence type="predicted"/>
<evidence type="ECO:0000313" key="1">
    <source>
        <dbReference type="EMBL" id="TMQ62725.1"/>
    </source>
</evidence>
<reference evidence="1 2" key="1">
    <citation type="journal article" date="2019" name="Nat. Microbiol.">
        <title>Mediterranean grassland soil C-N compound turnover is dependent on rainfall and depth, and is mediated by genomically divergent microorganisms.</title>
        <authorList>
            <person name="Diamond S."/>
            <person name="Andeer P.F."/>
            <person name="Li Z."/>
            <person name="Crits-Christoph A."/>
            <person name="Burstein D."/>
            <person name="Anantharaman K."/>
            <person name="Lane K.R."/>
            <person name="Thomas B.C."/>
            <person name="Pan C."/>
            <person name="Northen T.R."/>
            <person name="Banfield J.F."/>
        </authorList>
    </citation>
    <scope>NUCLEOTIDE SEQUENCE [LARGE SCALE GENOMIC DNA]</scope>
    <source>
        <strain evidence="1">WS_9</strain>
    </source>
</reference>